<evidence type="ECO:0000256" key="1">
    <source>
        <dbReference type="ARBA" id="ARBA00022741"/>
    </source>
</evidence>
<evidence type="ECO:0000313" key="4">
    <source>
        <dbReference type="EMBL" id="KAF9061916.1"/>
    </source>
</evidence>
<dbReference type="AlphaFoldDB" id="A0A9P5PEL5"/>
<dbReference type="PROSITE" id="PS50011">
    <property type="entry name" value="PROTEIN_KINASE_DOM"/>
    <property type="match status" value="1"/>
</dbReference>
<dbReference type="GO" id="GO:0004674">
    <property type="term" value="F:protein serine/threonine kinase activity"/>
    <property type="evidence" value="ECO:0007669"/>
    <property type="project" value="TreeGrafter"/>
</dbReference>
<dbReference type="InterPro" id="IPR000719">
    <property type="entry name" value="Prot_kinase_dom"/>
</dbReference>
<name>A0A9P5PEL5_9AGAR</name>
<dbReference type="InterPro" id="IPR011009">
    <property type="entry name" value="Kinase-like_dom_sf"/>
</dbReference>
<proteinExistence type="predicted"/>
<keyword evidence="2" id="KW-0067">ATP-binding</keyword>
<keyword evidence="4" id="KW-0808">Transferase</keyword>
<keyword evidence="1" id="KW-0547">Nucleotide-binding</keyword>
<dbReference type="PROSITE" id="PS00108">
    <property type="entry name" value="PROTEIN_KINASE_ST"/>
    <property type="match status" value="1"/>
</dbReference>
<sequence length="829" mass="92850">MNIDVPHYVPRFIWQLWLSPPGRTQDGPRGPRVHVYDVDSSSLSETSSIPELCTRSVFQDLDCASSPSSRAAYDQAERAFIVLQNQAEEALKSLVDVLYPSVTPNITSRIPVRPQDLSSIIKFFVFLRFRNGPHYRMIVQELMEPIDFQVTSSNIPGAKGNMVLSVYSPLIRQVRLQTVLDGFRRFFETPIWEMKPSMPQQIHSRDTNLIPPEICIPSYAFKTDHYFGRNDICLSALDRYCWQCCLEADICLGIAVEDDREFILPECCFGVLDEGFGGGVSVRKSPESESFHSFFPILPTLALYILRDEGMDMQSHLPSFVQVGTELELDIHLRNAMVLSSVPLKRTIEKFIPHDKTPVIELDQITWFSASSSSDSESAPTIISPNDILEHLATKISDISMSGNTGSDAITVNESSAVSETPEVFGSRIFFSSLSSIARSISSYDEFRCRWMPDNFVDYSRLKQRCRQKFSLEALKKMWTLKRNVVLSDLTDEVEVIGDHAVAFGTFSDVYMGKWYDAVERKHRVVAIKYLRQVMVQGVREKLFKRLRAELLTWYQLCHRNLSPLYGIIQTSTSIGMVSAWCENGTISNYLQKKPGADRLKLVIQVASGVAYLHHFNPPVVHGDLKGCNILVDTHEQAVITDFGLSKVMEDLSNLSHDGEHGKGRSTSSSLGGSIRWMAPDLVLALVEDKDLRLGLETSREKEKRGPRVTTASDVYAFASVCLEIATGNLPFAHRPNDYAVLVDILGGVSPARGSDLNNALKCLFKIPTETSTSSSSSISYTIGPSLPTEQADEVFRGVLERCWDKEACTRPTMEEVLVCLNGFGMSES</sequence>
<dbReference type="SMART" id="SM00220">
    <property type="entry name" value="S_TKc"/>
    <property type="match status" value="1"/>
</dbReference>
<dbReference type="InterPro" id="IPR001245">
    <property type="entry name" value="Ser-Thr/Tyr_kinase_cat_dom"/>
</dbReference>
<gene>
    <name evidence="4" type="ORF">BDP27DRAFT_1337408</name>
</gene>
<dbReference type="GO" id="GO:0005524">
    <property type="term" value="F:ATP binding"/>
    <property type="evidence" value="ECO:0007669"/>
    <property type="project" value="UniProtKB-KW"/>
</dbReference>
<dbReference type="Gene3D" id="1.10.510.10">
    <property type="entry name" value="Transferase(Phosphotransferase) domain 1"/>
    <property type="match status" value="1"/>
</dbReference>
<reference evidence="4" key="1">
    <citation type="submission" date="2020-11" db="EMBL/GenBank/DDBJ databases">
        <authorList>
            <consortium name="DOE Joint Genome Institute"/>
            <person name="Ahrendt S."/>
            <person name="Riley R."/>
            <person name="Andreopoulos W."/>
            <person name="Labutti K."/>
            <person name="Pangilinan J."/>
            <person name="Ruiz-Duenas F.J."/>
            <person name="Barrasa J.M."/>
            <person name="Sanchez-Garcia M."/>
            <person name="Camarero S."/>
            <person name="Miyauchi S."/>
            <person name="Serrano A."/>
            <person name="Linde D."/>
            <person name="Babiker R."/>
            <person name="Drula E."/>
            <person name="Ayuso-Fernandez I."/>
            <person name="Pacheco R."/>
            <person name="Padilla G."/>
            <person name="Ferreira P."/>
            <person name="Barriuso J."/>
            <person name="Kellner H."/>
            <person name="Castanera R."/>
            <person name="Alfaro M."/>
            <person name="Ramirez L."/>
            <person name="Pisabarro A.G."/>
            <person name="Kuo A."/>
            <person name="Tritt A."/>
            <person name="Lipzen A."/>
            <person name="He G."/>
            <person name="Yan M."/>
            <person name="Ng V."/>
            <person name="Cullen D."/>
            <person name="Martin F."/>
            <person name="Rosso M.-N."/>
            <person name="Henrissat B."/>
            <person name="Hibbett D."/>
            <person name="Martinez A.T."/>
            <person name="Grigoriev I.V."/>
        </authorList>
    </citation>
    <scope>NUCLEOTIDE SEQUENCE</scope>
    <source>
        <strain evidence="4">AH 40177</strain>
    </source>
</reference>
<protein>
    <submittedName>
        <fullName evidence="4">Kinase-like domain-containing protein</fullName>
    </submittedName>
</protein>
<keyword evidence="4" id="KW-0418">Kinase</keyword>
<evidence type="ECO:0000313" key="5">
    <source>
        <dbReference type="Proteomes" id="UP000772434"/>
    </source>
</evidence>
<evidence type="ECO:0000259" key="3">
    <source>
        <dbReference type="PROSITE" id="PS50011"/>
    </source>
</evidence>
<dbReference type="PANTHER" id="PTHR44329:SF298">
    <property type="entry name" value="MIXED LINEAGE KINASE DOMAIN-LIKE PROTEIN"/>
    <property type="match status" value="1"/>
</dbReference>
<organism evidence="4 5">
    <name type="scientific">Rhodocollybia butyracea</name>
    <dbReference type="NCBI Taxonomy" id="206335"/>
    <lineage>
        <taxon>Eukaryota</taxon>
        <taxon>Fungi</taxon>
        <taxon>Dikarya</taxon>
        <taxon>Basidiomycota</taxon>
        <taxon>Agaricomycotina</taxon>
        <taxon>Agaricomycetes</taxon>
        <taxon>Agaricomycetidae</taxon>
        <taxon>Agaricales</taxon>
        <taxon>Marasmiineae</taxon>
        <taxon>Omphalotaceae</taxon>
        <taxon>Rhodocollybia</taxon>
    </lineage>
</organism>
<evidence type="ECO:0000256" key="2">
    <source>
        <dbReference type="ARBA" id="ARBA00022840"/>
    </source>
</evidence>
<dbReference type="PANTHER" id="PTHR44329">
    <property type="entry name" value="SERINE/THREONINE-PROTEIN KINASE TNNI3K-RELATED"/>
    <property type="match status" value="1"/>
</dbReference>
<accession>A0A9P5PEL5</accession>
<feature type="domain" description="Protein kinase" evidence="3">
    <location>
        <begin position="496"/>
        <end position="825"/>
    </location>
</feature>
<dbReference type="InterPro" id="IPR051681">
    <property type="entry name" value="Ser/Thr_Kinases-Pseudokinases"/>
</dbReference>
<keyword evidence="5" id="KW-1185">Reference proteome</keyword>
<dbReference type="Proteomes" id="UP000772434">
    <property type="component" value="Unassembled WGS sequence"/>
</dbReference>
<dbReference type="InterPro" id="IPR008271">
    <property type="entry name" value="Ser/Thr_kinase_AS"/>
</dbReference>
<comment type="caution">
    <text evidence="4">The sequence shown here is derived from an EMBL/GenBank/DDBJ whole genome shotgun (WGS) entry which is preliminary data.</text>
</comment>
<dbReference type="SUPFAM" id="SSF56112">
    <property type="entry name" value="Protein kinase-like (PK-like)"/>
    <property type="match status" value="1"/>
</dbReference>
<dbReference type="Pfam" id="PF07714">
    <property type="entry name" value="PK_Tyr_Ser-Thr"/>
    <property type="match status" value="1"/>
</dbReference>
<dbReference type="OrthoDB" id="6718656at2759"/>
<dbReference type="EMBL" id="JADNRY010000187">
    <property type="protein sequence ID" value="KAF9061916.1"/>
    <property type="molecule type" value="Genomic_DNA"/>
</dbReference>